<comment type="caution">
    <text evidence="2">The sequence shown here is derived from an EMBL/GenBank/DDBJ whole genome shotgun (WGS) entry which is preliminary data.</text>
</comment>
<reference evidence="2 3" key="1">
    <citation type="submission" date="2024-02" db="EMBL/GenBank/DDBJ databases">
        <authorList>
            <person name="Chen Y."/>
            <person name="Shah S."/>
            <person name="Dougan E. K."/>
            <person name="Thang M."/>
            <person name="Chan C."/>
        </authorList>
    </citation>
    <scope>NUCLEOTIDE SEQUENCE [LARGE SCALE GENOMIC DNA]</scope>
</reference>
<proteinExistence type="predicted"/>
<organism evidence="2 3">
    <name type="scientific">Durusdinium trenchii</name>
    <dbReference type="NCBI Taxonomy" id="1381693"/>
    <lineage>
        <taxon>Eukaryota</taxon>
        <taxon>Sar</taxon>
        <taxon>Alveolata</taxon>
        <taxon>Dinophyceae</taxon>
        <taxon>Suessiales</taxon>
        <taxon>Symbiodiniaceae</taxon>
        <taxon>Durusdinium</taxon>
    </lineage>
</organism>
<name>A0ABP0SGH5_9DINO</name>
<keyword evidence="1" id="KW-1133">Transmembrane helix</keyword>
<evidence type="ECO:0000313" key="2">
    <source>
        <dbReference type="EMBL" id="CAK9111507.1"/>
    </source>
</evidence>
<feature type="transmembrane region" description="Helical" evidence="1">
    <location>
        <begin position="61"/>
        <end position="80"/>
    </location>
</feature>
<evidence type="ECO:0000313" key="3">
    <source>
        <dbReference type="Proteomes" id="UP001642484"/>
    </source>
</evidence>
<keyword evidence="1" id="KW-0472">Membrane</keyword>
<sequence length="195" mass="22545">MPLLLVASCCQKICCKIWQTCKYLGQAHSCMSRALICIRLDFYLTKARNGSSDLGISFENLLLFDVAYCFICIFIILMQVPRKIIRENDKLLIVFCCRTRVVPIESLVEIRIIRRRTCCDRQSRMCLYPSKCFWGYPTNFERNIIVVTDSTCNNYFFCVHEMEDFMADNWPANDMEAVKVCDRPDPAVLGTGQGL</sequence>
<dbReference type="Proteomes" id="UP001642484">
    <property type="component" value="Unassembled WGS sequence"/>
</dbReference>
<keyword evidence="3" id="KW-1185">Reference proteome</keyword>
<gene>
    <name evidence="2" type="ORF">CCMP2556_LOCUS51743</name>
</gene>
<protein>
    <submittedName>
        <fullName evidence="2">Uncharacterized protein</fullName>
    </submittedName>
</protein>
<evidence type="ECO:0000256" key="1">
    <source>
        <dbReference type="SAM" id="Phobius"/>
    </source>
</evidence>
<keyword evidence="1" id="KW-0812">Transmembrane</keyword>
<accession>A0ABP0SGH5</accession>
<dbReference type="EMBL" id="CAXAMN010027572">
    <property type="protein sequence ID" value="CAK9111507.1"/>
    <property type="molecule type" value="Genomic_DNA"/>
</dbReference>